<name>A0AB33L104_9FLAO</name>
<evidence type="ECO:0000313" key="1">
    <source>
        <dbReference type="EMBL" id="BFP67602.1"/>
    </source>
</evidence>
<gene>
    <name evidence="1" type="ORF">Pbs1_09450</name>
</gene>
<dbReference type="AlphaFoldDB" id="A0AB33L104"/>
<proteinExistence type="predicted"/>
<organism evidence="1">
    <name type="scientific">Tenacibaculum sp. Pbs-1</name>
    <dbReference type="NCBI Taxonomy" id="3238748"/>
    <lineage>
        <taxon>Bacteria</taxon>
        <taxon>Pseudomonadati</taxon>
        <taxon>Bacteroidota</taxon>
        <taxon>Flavobacteriia</taxon>
        <taxon>Flavobacteriales</taxon>
        <taxon>Flavobacteriaceae</taxon>
        <taxon>Tenacibaculum</taxon>
    </lineage>
</organism>
<protein>
    <recommendedName>
        <fullName evidence="2">Replication initiation protein</fullName>
    </recommendedName>
</protein>
<sequence length="302" mass="35931">MYDTLKIKYQVTHLPKEVIESTEQSFIWKGLTWNPTFNDATQKVNGYKTRVNNLDLRLKGNTIFCNNSLQKWYMGNNYEPFTYIEVVKAIEKLNQILPFNVYDAKVILLAVGIVIEAEAKPILDTWLSLNGKQPIPMLGANKQYGKKFYLTDYNVKGYDKTYEVKTHDRKKLNRQLFRFELEIYTRNLNKRKNAIDIYSVKDLIDKYKYQMLLDELQNKYEKIDKQQAIPLSQLTNKEKEILALFQNKEILQQYKEDHYESYRKKRTTYNKIKKQSNSQFLSYIKQKLKESVQALFNTCNIT</sequence>
<accession>A0AB33L104</accession>
<evidence type="ECO:0008006" key="2">
    <source>
        <dbReference type="Google" id="ProtNLM"/>
    </source>
</evidence>
<dbReference type="EMBL" id="AP035888">
    <property type="protein sequence ID" value="BFP67602.1"/>
    <property type="molecule type" value="Genomic_DNA"/>
</dbReference>
<reference evidence="1" key="1">
    <citation type="submission" date="2024-08" db="EMBL/GenBank/DDBJ databases">
        <title>Whole genome sequence of Tenacibaculum sp. strain pbs-1 associated with black-spot shell disease in Akoya pearl oysters.</title>
        <authorList>
            <person name="Sakatoku A."/>
            <person name="Suzuki T."/>
            <person name="Hatano K."/>
            <person name="Seki M."/>
            <person name="Tanaka D."/>
            <person name="Nakamura S."/>
            <person name="Suzuki N."/>
            <person name="Isshiki T."/>
        </authorList>
    </citation>
    <scope>NUCLEOTIDE SEQUENCE</scope>
    <source>
        <strain evidence="1">Pbs-1</strain>
    </source>
</reference>